<comment type="caution">
    <text evidence="2">The sequence shown here is derived from an EMBL/GenBank/DDBJ whole genome shotgun (WGS) entry which is preliminary data.</text>
</comment>
<gene>
    <name evidence="2" type="ORF">GGR41_000833</name>
</gene>
<protein>
    <submittedName>
        <fullName evidence="2">Helicase</fullName>
    </submittedName>
</protein>
<dbReference type="GO" id="GO:0004386">
    <property type="term" value="F:helicase activity"/>
    <property type="evidence" value="ECO:0007669"/>
    <property type="project" value="UniProtKB-KW"/>
</dbReference>
<evidence type="ECO:0000313" key="3">
    <source>
        <dbReference type="Proteomes" id="UP000783934"/>
    </source>
</evidence>
<dbReference type="EMBL" id="JAATIZ010000002">
    <property type="protein sequence ID" value="NJB64604.1"/>
    <property type="molecule type" value="Genomic_DNA"/>
</dbReference>
<feature type="domain" description="Type ISP restriction-modification enzyme LLaBIII C-terminal specificity" evidence="1">
    <location>
        <begin position="2"/>
        <end position="152"/>
    </location>
</feature>
<organism evidence="2 3">
    <name type="scientific">Paenalcaligenes hominis</name>
    <dbReference type="NCBI Taxonomy" id="643674"/>
    <lineage>
        <taxon>Bacteria</taxon>
        <taxon>Pseudomonadati</taxon>
        <taxon>Pseudomonadota</taxon>
        <taxon>Betaproteobacteria</taxon>
        <taxon>Burkholderiales</taxon>
        <taxon>Alcaligenaceae</taxon>
        <taxon>Paenalcaligenes</taxon>
    </lineage>
</organism>
<keyword evidence="2" id="KW-0547">Nucleotide-binding</keyword>
<dbReference type="Pfam" id="PF18135">
    <property type="entry name" value="Type_ISP_C"/>
    <property type="match status" value="1"/>
</dbReference>
<keyword evidence="2" id="KW-0067">ATP-binding</keyword>
<sequence>MSKELPRIPRVKTFEDFKAFEQAGRKLADLHLNYETVDKYPMVFTGKLQHSGTDFIGATDEDFYVTKMKHPKKKDEETGKSVNDLSKIIYNNKITLSEIPLEAYDYVVNGRSAIAWVMERQAVTTHKASGIVNDANDWAIETMGNPRYPLELLQRVITVSLETMSIVRGLPELDI</sequence>
<dbReference type="InterPro" id="IPR041635">
    <property type="entry name" value="Type_ISP_LLaBIII_C"/>
</dbReference>
<proteinExistence type="predicted"/>
<keyword evidence="2" id="KW-0347">Helicase</keyword>
<keyword evidence="2" id="KW-0378">Hydrolase</keyword>
<reference evidence="2 3" key="1">
    <citation type="submission" date="2020-03" db="EMBL/GenBank/DDBJ databases">
        <title>Genomic Encyclopedia of Type Strains, Phase IV (KMG-IV): sequencing the most valuable type-strain genomes for metagenomic binning, comparative biology and taxonomic classification.</title>
        <authorList>
            <person name="Goeker M."/>
        </authorList>
    </citation>
    <scope>NUCLEOTIDE SEQUENCE [LARGE SCALE GENOMIC DNA]</scope>
    <source>
        <strain evidence="2 3">DSM 26613</strain>
    </source>
</reference>
<dbReference type="Proteomes" id="UP000783934">
    <property type="component" value="Unassembled WGS sequence"/>
</dbReference>
<accession>A0ABX0WQI5</accession>
<keyword evidence="3" id="KW-1185">Reference proteome</keyword>
<name>A0ABX0WQI5_9BURK</name>
<evidence type="ECO:0000259" key="1">
    <source>
        <dbReference type="Pfam" id="PF18135"/>
    </source>
</evidence>
<evidence type="ECO:0000313" key="2">
    <source>
        <dbReference type="EMBL" id="NJB64604.1"/>
    </source>
</evidence>